<proteinExistence type="predicted"/>
<gene>
    <name evidence="2" type="ORF">BT96DRAFT_917552</name>
</gene>
<dbReference type="EMBL" id="ML769425">
    <property type="protein sequence ID" value="KAE9403457.1"/>
    <property type="molecule type" value="Genomic_DNA"/>
</dbReference>
<evidence type="ECO:0000256" key="1">
    <source>
        <dbReference type="SAM" id="MobiDB-lite"/>
    </source>
</evidence>
<feature type="compositionally biased region" description="Pro residues" evidence="1">
    <location>
        <begin position="214"/>
        <end position="232"/>
    </location>
</feature>
<evidence type="ECO:0000313" key="3">
    <source>
        <dbReference type="Proteomes" id="UP000799118"/>
    </source>
</evidence>
<organism evidence="2 3">
    <name type="scientific">Gymnopus androsaceus JB14</name>
    <dbReference type="NCBI Taxonomy" id="1447944"/>
    <lineage>
        <taxon>Eukaryota</taxon>
        <taxon>Fungi</taxon>
        <taxon>Dikarya</taxon>
        <taxon>Basidiomycota</taxon>
        <taxon>Agaricomycotina</taxon>
        <taxon>Agaricomycetes</taxon>
        <taxon>Agaricomycetidae</taxon>
        <taxon>Agaricales</taxon>
        <taxon>Marasmiineae</taxon>
        <taxon>Omphalotaceae</taxon>
        <taxon>Gymnopus</taxon>
    </lineage>
</organism>
<reference evidence="2" key="1">
    <citation type="journal article" date="2019" name="Environ. Microbiol.">
        <title>Fungal ecological strategies reflected in gene transcription - a case study of two litter decomposers.</title>
        <authorList>
            <person name="Barbi F."/>
            <person name="Kohler A."/>
            <person name="Barry K."/>
            <person name="Baskaran P."/>
            <person name="Daum C."/>
            <person name="Fauchery L."/>
            <person name="Ihrmark K."/>
            <person name="Kuo A."/>
            <person name="LaButti K."/>
            <person name="Lipzen A."/>
            <person name="Morin E."/>
            <person name="Grigoriev I.V."/>
            <person name="Henrissat B."/>
            <person name="Lindahl B."/>
            <person name="Martin F."/>
        </authorList>
    </citation>
    <scope>NUCLEOTIDE SEQUENCE</scope>
    <source>
        <strain evidence="2">JB14</strain>
    </source>
</reference>
<feature type="compositionally biased region" description="Basic and acidic residues" evidence="1">
    <location>
        <begin position="59"/>
        <end position="73"/>
    </location>
</feature>
<feature type="region of interest" description="Disordered" evidence="1">
    <location>
        <begin position="1"/>
        <end position="258"/>
    </location>
</feature>
<dbReference type="Proteomes" id="UP000799118">
    <property type="component" value="Unassembled WGS sequence"/>
</dbReference>
<accession>A0A6A4I2P5</accession>
<feature type="compositionally biased region" description="Pro residues" evidence="1">
    <location>
        <begin position="78"/>
        <end position="87"/>
    </location>
</feature>
<name>A0A6A4I2P5_9AGAR</name>
<sequence length="272" mass="30075">MNPKKHSMLENSNSSPLPSEYPPMDSVPSPPPLISSTMHAVAVGGYSLPRPPSPAIPRYWHDPPRGPPPEEHPQPVIRGPPPPPPEIPVFIPLHRLPLSGERHLLVRGGSPPRPPSPPPPEIPLFNPPPMHTRSWHDPPVTVGGYSPPRPPSPRIPLFIPPPMHSRSWHDPPVAVAIREGSPPRPPSPEIPRNWYDPPRRPPSEECPQPVIRGPRPPPPETPLFIPPHPLPPSEERHLLVRGGSPHRPPSPDVPRCITLPRASPLEERLHIF</sequence>
<protein>
    <submittedName>
        <fullName evidence="2">Uncharacterized protein</fullName>
    </submittedName>
</protein>
<feature type="compositionally biased region" description="Pro residues" evidence="1">
    <location>
        <begin position="147"/>
        <end position="163"/>
    </location>
</feature>
<feature type="compositionally biased region" description="Pro residues" evidence="1">
    <location>
        <begin position="111"/>
        <end position="130"/>
    </location>
</feature>
<keyword evidence="3" id="KW-1185">Reference proteome</keyword>
<dbReference type="AlphaFoldDB" id="A0A6A4I2P5"/>
<evidence type="ECO:0000313" key="2">
    <source>
        <dbReference type="EMBL" id="KAE9403457.1"/>
    </source>
</evidence>